<evidence type="ECO:0000256" key="7">
    <source>
        <dbReference type="RuleBase" id="RU362048"/>
    </source>
</evidence>
<dbReference type="PANTHER" id="PTHR33508:SF1">
    <property type="entry name" value="UPF0056 MEMBRANE PROTEIN YHCE"/>
    <property type="match status" value="1"/>
</dbReference>
<dbReference type="Proteomes" id="UP000249169">
    <property type="component" value="Unassembled WGS sequence"/>
</dbReference>
<dbReference type="PANTHER" id="PTHR33508">
    <property type="entry name" value="UPF0056 MEMBRANE PROTEIN YHCE"/>
    <property type="match status" value="1"/>
</dbReference>
<comment type="similarity">
    <text evidence="2 7">Belongs to the UPF0056 (MarC) family.</text>
</comment>
<evidence type="ECO:0000256" key="1">
    <source>
        <dbReference type="ARBA" id="ARBA00004651"/>
    </source>
</evidence>
<reference evidence="9 10" key="1">
    <citation type="submission" date="2018-05" db="EMBL/GenBank/DDBJ databases">
        <title>Lujinxingia marina gen. nov. sp. nov., a new facultative anaerobic member of the class Deltaproteobacteria, and proposal of Lujinxingaceae fam. nov.</title>
        <authorList>
            <person name="Li C.-M."/>
        </authorList>
    </citation>
    <scope>NUCLEOTIDE SEQUENCE [LARGE SCALE GENOMIC DNA]</scope>
    <source>
        <strain evidence="9 10">B210</strain>
    </source>
</reference>
<organism evidence="9 10">
    <name type="scientific">Lujinxingia litoralis</name>
    <dbReference type="NCBI Taxonomy" id="2211119"/>
    <lineage>
        <taxon>Bacteria</taxon>
        <taxon>Deltaproteobacteria</taxon>
        <taxon>Bradymonadales</taxon>
        <taxon>Lujinxingiaceae</taxon>
        <taxon>Lujinxingia</taxon>
    </lineage>
</organism>
<dbReference type="RefSeq" id="WP_111730357.1">
    <property type="nucleotide sequence ID" value="NZ_QHKO01000005.1"/>
</dbReference>
<evidence type="ECO:0000313" key="10">
    <source>
        <dbReference type="Proteomes" id="UP000249169"/>
    </source>
</evidence>
<dbReference type="GO" id="GO:0005886">
    <property type="term" value="C:plasma membrane"/>
    <property type="evidence" value="ECO:0007669"/>
    <property type="project" value="UniProtKB-SubCell"/>
</dbReference>
<evidence type="ECO:0000256" key="2">
    <source>
        <dbReference type="ARBA" id="ARBA00009784"/>
    </source>
</evidence>
<evidence type="ECO:0000256" key="5">
    <source>
        <dbReference type="ARBA" id="ARBA00022989"/>
    </source>
</evidence>
<keyword evidence="5 7" id="KW-1133">Transmembrane helix</keyword>
<evidence type="ECO:0000313" key="9">
    <source>
        <dbReference type="EMBL" id="RAL21794.1"/>
    </source>
</evidence>
<evidence type="ECO:0000256" key="3">
    <source>
        <dbReference type="ARBA" id="ARBA00022475"/>
    </source>
</evidence>
<protein>
    <recommendedName>
        <fullName evidence="7">UPF0056 membrane protein</fullName>
    </recommendedName>
</protein>
<keyword evidence="6 7" id="KW-0472">Membrane</keyword>
<dbReference type="AlphaFoldDB" id="A0A328C419"/>
<accession>A0A328C419</accession>
<feature type="transmembrane region" description="Helical" evidence="7">
    <location>
        <begin position="45"/>
        <end position="65"/>
    </location>
</feature>
<feature type="transmembrane region" description="Helical" evidence="7">
    <location>
        <begin position="117"/>
        <end position="139"/>
    </location>
</feature>
<evidence type="ECO:0000256" key="8">
    <source>
        <dbReference type="SAM" id="MobiDB-lite"/>
    </source>
</evidence>
<feature type="region of interest" description="Disordered" evidence="8">
    <location>
        <begin position="92"/>
        <end position="112"/>
    </location>
</feature>
<comment type="caution">
    <text evidence="9">The sequence shown here is derived from an EMBL/GenBank/DDBJ whole genome shotgun (WGS) entry which is preliminary data.</text>
</comment>
<evidence type="ECO:0000256" key="6">
    <source>
        <dbReference type="ARBA" id="ARBA00023136"/>
    </source>
</evidence>
<feature type="transmembrane region" description="Helical" evidence="7">
    <location>
        <begin position="6"/>
        <end position="24"/>
    </location>
</feature>
<keyword evidence="10" id="KW-1185">Reference proteome</keyword>
<dbReference type="OrthoDB" id="21094at2"/>
<comment type="subcellular location">
    <subcellularLocation>
        <location evidence="1 7">Cell membrane</location>
        <topology evidence="1 7">Multi-pass membrane protein</topology>
    </subcellularLocation>
</comment>
<dbReference type="Pfam" id="PF01914">
    <property type="entry name" value="MarC"/>
    <property type="match status" value="1"/>
</dbReference>
<keyword evidence="4 7" id="KW-0812">Transmembrane</keyword>
<sequence>MESTLQAIVTILSLVNPAVCLAMFTSIEAGQPGQVQRKDATQVTLATLIILGTSALLGIKILGVFGVSVDAFSVTGGAVLVGIGAAMLMGSQQPAGPSPGAPDAANPQSEPSAHQAALGPLILFAGGPGPITGVITLSAQSQKDLPWEALIAVGVTALVLWVVLYVSARRASAHDAEEGADEREHSQSFYRDIMTRFMGLIIIAMGIQIGLSGLKSFFGAS</sequence>
<feature type="transmembrane region" description="Helical" evidence="7">
    <location>
        <begin position="71"/>
        <end position="89"/>
    </location>
</feature>
<feature type="transmembrane region" description="Helical" evidence="7">
    <location>
        <begin position="145"/>
        <end position="166"/>
    </location>
</feature>
<dbReference type="EMBL" id="QHKO01000005">
    <property type="protein sequence ID" value="RAL21794.1"/>
    <property type="molecule type" value="Genomic_DNA"/>
</dbReference>
<keyword evidence="3" id="KW-1003">Cell membrane</keyword>
<name>A0A328C419_9DELT</name>
<gene>
    <name evidence="9" type="ORF">DL240_13155</name>
</gene>
<dbReference type="InterPro" id="IPR002771">
    <property type="entry name" value="Multi_antbiot-R_MarC"/>
</dbReference>
<feature type="transmembrane region" description="Helical" evidence="7">
    <location>
        <begin position="197"/>
        <end position="218"/>
    </location>
</feature>
<evidence type="ECO:0000256" key="4">
    <source>
        <dbReference type="ARBA" id="ARBA00022692"/>
    </source>
</evidence>
<proteinExistence type="inferred from homology"/>